<protein>
    <recommendedName>
        <fullName evidence="2">Hemerythrin-like domain-containing protein</fullName>
    </recommendedName>
</protein>
<gene>
    <name evidence="3" type="ORF">Aru02nite_32840</name>
</gene>
<sequence length="178" mass="18766">MPVTGCVRHGGAEPKGPPSVASPDTGRAVTLSRQLADAHQQLRHRLAQLRANLHDEPAPTLGTHCLAFCSALTTHHRGEDAGLFTELLAERPDLTGTVAKLVEDHTMIAAILARVAELAGSATSPTADPTRIGRELDGLTAILESHFAYEERALRTALDAGVPDTGCSGRVLHFDDAG</sequence>
<name>A0A8J3NCZ0_9ACTN</name>
<dbReference type="InterPro" id="IPR012312">
    <property type="entry name" value="Hemerythrin-like"/>
</dbReference>
<proteinExistence type="predicted"/>
<feature type="domain" description="Hemerythrin-like" evidence="2">
    <location>
        <begin position="32"/>
        <end position="154"/>
    </location>
</feature>
<evidence type="ECO:0000259" key="2">
    <source>
        <dbReference type="Pfam" id="PF01814"/>
    </source>
</evidence>
<evidence type="ECO:0000256" key="1">
    <source>
        <dbReference type="SAM" id="MobiDB-lite"/>
    </source>
</evidence>
<evidence type="ECO:0000313" key="3">
    <source>
        <dbReference type="EMBL" id="GID12395.1"/>
    </source>
</evidence>
<reference evidence="3" key="1">
    <citation type="submission" date="2021-01" db="EMBL/GenBank/DDBJ databases">
        <title>Whole genome shotgun sequence of Actinocatenispora rupis NBRC 107355.</title>
        <authorList>
            <person name="Komaki H."/>
            <person name="Tamura T."/>
        </authorList>
    </citation>
    <scope>NUCLEOTIDE SEQUENCE</scope>
    <source>
        <strain evidence="3">NBRC 107355</strain>
    </source>
</reference>
<dbReference type="Gene3D" id="1.20.120.520">
    <property type="entry name" value="nmb1532 protein domain like"/>
    <property type="match status" value="1"/>
</dbReference>
<evidence type="ECO:0000313" key="4">
    <source>
        <dbReference type="Proteomes" id="UP000612808"/>
    </source>
</evidence>
<dbReference type="Proteomes" id="UP000612808">
    <property type="component" value="Unassembled WGS sequence"/>
</dbReference>
<dbReference type="AlphaFoldDB" id="A0A8J3NCZ0"/>
<dbReference type="Pfam" id="PF01814">
    <property type="entry name" value="Hemerythrin"/>
    <property type="match status" value="1"/>
</dbReference>
<accession>A0A8J3NCZ0</accession>
<dbReference type="EMBL" id="BOMB01000019">
    <property type="protein sequence ID" value="GID12395.1"/>
    <property type="molecule type" value="Genomic_DNA"/>
</dbReference>
<organism evidence="3 4">
    <name type="scientific">Actinocatenispora rupis</name>
    <dbReference type="NCBI Taxonomy" id="519421"/>
    <lineage>
        <taxon>Bacteria</taxon>
        <taxon>Bacillati</taxon>
        <taxon>Actinomycetota</taxon>
        <taxon>Actinomycetes</taxon>
        <taxon>Micromonosporales</taxon>
        <taxon>Micromonosporaceae</taxon>
        <taxon>Actinocatenispora</taxon>
    </lineage>
</organism>
<comment type="caution">
    <text evidence="3">The sequence shown here is derived from an EMBL/GenBank/DDBJ whole genome shotgun (WGS) entry which is preliminary data.</text>
</comment>
<keyword evidence="4" id="KW-1185">Reference proteome</keyword>
<feature type="region of interest" description="Disordered" evidence="1">
    <location>
        <begin position="1"/>
        <end position="25"/>
    </location>
</feature>